<keyword evidence="1" id="KW-0175">Coiled coil</keyword>
<evidence type="ECO:0000313" key="4">
    <source>
        <dbReference type="Proteomes" id="UP000034603"/>
    </source>
</evidence>
<gene>
    <name evidence="3" type="ORF">US62_C0019G0019</name>
</gene>
<keyword evidence="2" id="KW-1133">Transmembrane helix</keyword>
<name>A0A0G0HRV5_9BACT</name>
<comment type="caution">
    <text evidence="3">The sequence shown here is derived from an EMBL/GenBank/DDBJ whole genome shotgun (WGS) entry which is preliminary data.</text>
</comment>
<accession>A0A0G0HRV5</accession>
<reference evidence="3 4" key="1">
    <citation type="journal article" date="2015" name="Nature">
        <title>rRNA introns, odd ribosomes, and small enigmatic genomes across a large radiation of phyla.</title>
        <authorList>
            <person name="Brown C.T."/>
            <person name="Hug L.A."/>
            <person name="Thomas B.C."/>
            <person name="Sharon I."/>
            <person name="Castelle C.J."/>
            <person name="Singh A."/>
            <person name="Wilkins M.J."/>
            <person name="Williams K.H."/>
            <person name="Banfield J.F."/>
        </authorList>
    </citation>
    <scope>NUCLEOTIDE SEQUENCE [LARGE SCALE GENOMIC DNA]</scope>
</reference>
<feature type="coiled-coil region" evidence="1">
    <location>
        <begin position="57"/>
        <end position="101"/>
    </location>
</feature>
<organism evidence="3 4">
    <name type="scientific">Candidatus Woesebacteria bacterium GW2011_GWA1_37_8</name>
    <dbReference type="NCBI Taxonomy" id="1618546"/>
    <lineage>
        <taxon>Bacteria</taxon>
        <taxon>Candidatus Woeseibacteriota</taxon>
    </lineage>
</organism>
<protein>
    <submittedName>
        <fullName evidence="3">Uncharacterized protein</fullName>
    </submittedName>
</protein>
<sequence>MDASWKKNYVRYKTVLLGSLDQYQRRGDIKVYIEIILSLLTITIFSIFALRPTLITIAQLIKDIDSKRDTLEKMESKLASLDEAQILFDRERDNIANLRIAIPFSPEPNIYIRQVEGVASKTTNVTNMSIGEAVILGQTATSAKKPDQTSALPENTISTDMNVSAESDLNNYSAVYEFFKSIENLRTPLKIDSFTLNLDESQEGQKFLIVFINGKLVSLNKNK</sequence>
<dbReference type="EMBL" id="LBTR01000019">
    <property type="protein sequence ID" value="KKQ44987.1"/>
    <property type="molecule type" value="Genomic_DNA"/>
</dbReference>
<keyword evidence="2" id="KW-0812">Transmembrane</keyword>
<evidence type="ECO:0000256" key="2">
    <source>
        <dbReference type="SAM" id="Phobius"/>
    </source>
</evidence>
<keyword evidence="2" id="KW-0472">Membrane</keyword>
<evidence type="ECO:0000313" key="3">
    <source>
        <dbReference type="EMBL" id="KKQ44987.1"/>
    </source>
</evidence>
<dbReference type="Proteomes" id="UP000034603">
    <property type="component" value="Unassembled WGS sequence"/>
</dbReference>
<feature type="transmembrane region" description="Helical" evidence="2">
    <location>
        <begin position="31"/>
        <end position="50"/>
    </location>
</feature>
<dbReference type="AlphaFoldDB" id="A0A0G0HRV5"/>
<proteinExistence type="predicted"/>
<evidence type="ECO:0000256" key="1">
    <source>
        <dbReference type="SAM" id="Coils"/>
    </source>
</evidence>